<dbReference type="PROSITE" id="PS50994">
    <property type="entry name" value="INTEGRASE"/>
    <property type="match status" value="1"/>
</dbReference>
<dbReference type="InterPro" id="IPR001584">
    <property type="entry name" value="Integrase_cat-core"/>
</dbReference>
<evidence type="ECO:0000256" key="3">
    <source>
        <dbReference type="ARBA" id="ARBA00023125"/>
    </source>
</evidence>
<dbReference type="GO" id="GO:0032196">
    <property type="term" value="P:transposition"/>
    <property type="evidence" value="ECO:0007669"/>
    <property type="project" value="UniProtKB-KW"/>
</dbReference>
<proteinExistence type="inferred from homology"/>
<evidence type="ECO:0000259" key="5">
    <source>
        <dbReference type="PROSITE" id="PS50531"/>
    </source>
</evidence>
<dbReference type="InterPro" id="IPR001387">
    <property type="entry name" value="Cro/C1-type_HTH"/>
</dbReference>
<comment type="similarity">
    <text evidence="1">Belongs to the transposase IS21/IS408/IS1162 family.</text>
</comment>
<dbReference type="InterPro" id="IPR036397">
    <property type="entry name" value="RNaseH_sf"/>
</dbReference>
<keyword evidence="4" id="KW-0233">DNA recombination</keyword>
<dbReference type="AlphaFoldDB" id="A0A561CLV4"/>
<dbReference type="Proteomes" id="UP000319671">
    <property type="component" value="Unassembled WGS sequence"/>
</dbReference>
<dbReference type="InterPro" id="IPR012337">
    <property type="entry name" value="RNaseH-like_sf"/>
</dbReference>
<evidence type="ECO:0000313" key="7">
    <source>
        <dbReference type="EMBL" id="TWD92201.1"/>
    </source>
</evidence>
<dbReference type="NCBIfam" id="NF033546">
    <property type="entry name" value="transpos_IS21"/>
    <property type="match status" value="1"/>
</dbReference>
<dbReference type="InterPro" id="IPR017894">
    <property type="entry name" value="HTH_IS21_transposase_type"/>
</dbReference>
<evidence type="ECO:0000256" key="4">
    <source>
        <dbReference type="ARBA" id="ARBA00023172"/>
    </source>
</evidence>
<dbReference type="EMBL" id="VIVN01000020">
    <property type="protein sequence ID" value="TWD92201.1"/>
    <property type="molecule type" value="Genomic_DNA"/>
</dbReference>
<dbReference type="Gene3D" id="1.10.10.60">
    <property type="entry name" value="Homeodomain-like"/>
    <property type="match status" value="1"/>
</dbReference>
<evidence type="ECO:0000256" key="1">
    <source>
        <dbReference type="ARBA" id="ARBA00009277"/>
    </source>
</evidence>
<dbReference type="GO" id="GO:0015074">
    <property type="term" value="P:DNA integration"/>
    <property type="evidence" value="ECO:0007669"/>
    <property type="project" value="InterPro"/>
</dbReference>
<keyword evidence="2" id="KW-0815">Transposition</keyword>
<keyword evidence="8" id="KW-1185">Reference proteome</keyword>
<dbReference type="GO" id="GO:0003677">
    <property type="term" value="F:DNA binding"/>
    <property type="evidence" value="ECO:0007669"/>
    <property type="project" value="UniProtKB-KW"/>
</dbReference>
<comment type="caution">
    <text evidence="7">The sequence shown here is derived from an EMBL/GenBank/DDBJ whole genome shotgun (WGS) entry which is preliminary data.</text>
</comment>
<sequence length="207" mass="24140">MLKDGEFFMIRELHQKGWTQTAIAEETGFDRKTIRKYIQQNKLPKRKGNVKSKGSKLDPYKEYLLKRLKEGTTNCVVLLEEIQSMGYDGQMTILREFISPFREKPNKQSSIRFETPPGKQAQMDWGELGERVVDGKKQKLYVFVIVLGYSRMKYMEITTSMNMEQLMKCHMNAFSYFNGVPSQILYDNMKTVVIKHSPTEISIQSKV</sequence>
<evidence type="ECO:0000259" key="6">
    <source>
        <dbReference type="PROSITE" id="PS50994"/>
    </source>
</evidence>
<organism evidence="7 8">
    <name type="scientific">Neobacillus bataviensis</name>
    <dbReference type="NCBI Taxonomy" id="220685"/>
    <lineage>
        <taxon>Bacteria</taxon>
        <taxon>Bacillati</taxon>
        <taxon>Bacillota</taxon>
        <taxon>Bacilli</taxon>
        <taxon>Bacillales</taxon>
        <taxon>Bacillaceae</taxon>
        <taxon>Neobacillus</taxon>
    </lineage>
</organism>
<evidence type="ECO:0000256" key="2">
    <source>
        <dbReference type="ARBA" id="ARBA00022578"/>
    </source>
</evidence>
<gene>
    <name evidence="7" type="ORF">FB550_12013</name>
</gene>
<protein>
    <submittedName>
        <fullName evidence="7">Transposase</fullName>
    </submittedName>
</protein>
<dbReference type="PANTHER" id="PTHR35004:SF6">
    <property type="entry name" value="TRANSPOSASE"/>
    <property type="match status" value="1"/>
</dbReference>
<dbReference type="CDD" id="cd00093">
    <property type="entry name" value="HTH_XRE"/>
    <property type="match status" value="1"/>
</dbReference>
<dbReference type="Pfam" id="PF00665">
    <property type="entry name" value="rve"/>
    <property type="match status" value="1"/>
</dbReference>
<feature type="domain" description="HTH IS21-type" evidence="5">
    <location>
        <begin position="5"/>
        <end position="68"/>
    </location>
</feature>
<reference evidence="7 8" key="1">
    <citation type="submission" date="2019-06" db="EMBL/GenBank/DDBJ databases">
        <title>Sorghum-associated microbial communities from plants grown in Nebraska, USA.</title>
        <authorList>
            <person name="Schachtman D."/>
        </authorList>
    </citation>
    <scope>NUCLEOTIDE SEQUENCE [LARGE SCALE GENOMIC DNA]</scope>
    <source>
        <strain evidence="7 8">2482</strain>
    </source>
</reference>
<feature type="domain" description="Integrase catalytic" evidence="6">
    <location>
        <begin position="112"/>
        <end position="207"/>
    </location>
</feature>
<dbReference type="Gene3D" id="3.30.420.10">
    <property type="entry name" value="Ribonuclease H-like superfamily/Ribonuclease H"/>
    <property type="match status" value="1"/>
</dbReference>
<dbReference type="SUPFAM" id="SSF53098">
    <property type="entry name" value="Ribonuclease H-like"/>
    <property type="match status" value="1"/>
</dbReference>
<dbReference type="PROSITE" id="PS50531">
    <property type="entry name" value="HTH_IS21"/>
    <property type="match status" value="1"/>
</dbReference>
<keyword evidence="3" id="KW-0238">DNA-binding</keyword>
<dbReference type="GO" id="GO:0006310">
    <property type="term" value="P:DNA recombination"/>
    <property type="evidence" value="ECO:0007669"/>
    <property type="project" value="UniProtKB-KW"/>
</dbReference>
<evidence type="ECO:0000313" key="8">
    <source>
        <dbReference type="Proteomes" id="UP000319671"/>
    </source>
</evidence>
<accession>A0A561CLV4</accession>
<dbReference type="PANTHER" id="PTHR35004">
    <property type="entry name" value="TRANSPOSASE RV3428C-RELATED"/>
    <property type="match status" value="1"/>
</dbReference>
<name>A0A561CLV4_9BACI</name>